<evidence type="ECO:0008006" key="5">
    <source>
        <dbReference type="Google" id="ProtNLM"/>
    </source>
</evidence>
<keyword evidence="2" id="KW-0812">Transmembrane</keyword>
<evidence type="ECO:0000256" key="2">
    <source>
        <dbReference type="SAM" id="Phobius"/>
    </source>
</evidence>
<accession>A0A2P7QS10</accession>
<sequence length="229" mass="25265">MKRYSLFLPVLLVGLIIGGLLVASLRVGDWFRGPDPETIAAASLQSVREQARLTPFSARFVAVVTSTQRRFGLSAQKTLIMPGTVRYELDLAKLRQQDMDWNDTTKTLSIALPPLEISAPQIDLTEVREYGDGGLLGTLTDAEQVLDASNRQAGQSELKRQAMQAMPMRLARDAATRAVERSFAMPLKAAGIDDATVVVRFRGDPADDPSQLDRSRRIEDVLRERQGAK</sequence>
<evidence type="ECO:0000313" key="4">
    <source>
        <dbReference type="Proteomes" id="UP000241167"/>
    </source>
</evidence>
<organism evidence="3 4">
    <name type="scientific">Allosphingosinicella deserti</name>
    <dbReference type="NCBI Taxonomy" id="2116704"/>
    <lineage>
        <taxon>Bacteria</taxon>
        <taxon>Pseudomonadati</taxon>
        <taxon>Pseudomonadota</taxon>
        <taxon>Alphaproteobacteria</taxon>
        <taxon>Sphingomonadales</taxon>
        <taxon>Sphingomonadaceae</taxon>
        <taxon>Allosphingosinicella</taxon>
    </lineage>
</organism>
<dbReference type="RefSeq" id="WP_106512902.1">
    <property type="nucleotide sequence ID" value="NZ_PXYI01000003.1"/>
</dbReference>
<protein>
    <recommendedName>
        <fullName evidence="5">DUF4230 domain-containing protein</fullName>
    </recommendedName>
</protein>
<keyword evidence="4" id="KW-1185">Reference proteome</keyword>
<dbReference type="Proteomes" id="UP000241167">
    <property type="component" value="Unassembled WGS sequence"/>
</dbReference>
<dbReference type="EMBL" id="PXYI01000003">
    <property type="protein sequence ID" value="PSJ40751.1"/>
    <property type="molecule type" value="Genomic_DNA"/>
</dbReference>
<evidence type="ECO:0000313" key="3">
    <source>
        <dbReference type="EMBL" id="PSJ40751.1"/>
    </source>
</evidence>
<feature type="region of interest" description="Disordered" evidence="1">
    <location>
        <begin position="203"/>
        <end position="229"/>
    </location>
</feature>
<proteinExistence type="predicted"/>
<dbReference type="OrthoDB" id="7558887at2"/>
<keyword evidence="2" id="KW-0472">Membrane</keyword>
<feature type="transmembrane region" description="Helical" evidence="2">
    <location>
        <begin position="6"/>
        <end position="25"/>
    </location>
</feature>
<comment type="caution">
    <text evidence="3">The sequence shown here is derived from an EMBL/GenBank/DDBJ whole genome shotgun (WGS) entry which is preliminary data.</text>
</comment>
<evidence type="ECO:0000256" key="1">
    <source>
        <dbReference type="SAM" id="MobiDB-lite"/>
    </source>
</evidence>
<dbReference type="InterPro" id="IPR025324">
    <property type="entry name" value="DUF4230"/>
</dbReference>
<dbReference type="Pfam" id="PF14014">
    <property type="entry name" value="DUF4230"/>
    <property type="match status" value="1"/>
</dbReference>
<gene>
    <name evidence="3" type="ORF">C7I55_10650</name>
</gene>
<reference evidence="3 4" key="1">
    <citation type="submission" date="2018-03" db="EMBL/GenBank/DDBJ databases">
        <title>The draft genome of Sphingosinicella sp. GL-C-18.</title>
        <authorList>
            <person name="Liu L."/>
            <person name="Li L."/>
            <person name="Liang L."/>
            <person name="Zhang X."/>
            <person name="Wang T."/>
        </authorList>
    </citation>
    <scope>NUCLEOTIDE SEQUENCE [LARGE SCALE GENOMIC DNA]</scope>
    <source>
        <strain evidence="3 4">GL-C-18</strain>
    </source>
</reference>
<keyword evidence="2" id="KW-1133">Transmembrane helix</keyword>
<name>A0A2P7QS10_9SPHN</name>
<dbReference type="AlphaFoldDB" id="A0A2P7QS10"/>